<dbReference type="SUPFAM" id="SSF53850">
    <property type="entry name" value="Periplasmic binding protein-like II"/>
    <property type="match status" value="1"/>
</dbReference>
<dbReference type="PANTHER" id="PTHR42928:SF5">
    <property type="entry name" value="BLR1237 PROTEIN"/>
    <property type="match status" value="1"/>
</dbReference>
<dbReference type="Gene3D" id="3.40.190.150">
    <property type="entry name" value="Bordetella uptake gene, domain 1"/>
    <property type="match status" value="1"/>
</dbReference>
<gene>
    <name evidence="2" type="ORF">CH338_12150</name>
</gene>
<dbReference type="Proteomes" id="UP000248863">
    <property type="component" value="Unassembled WGS sequence"/>
</dbReference>
<dbReference type="Pfam" id="PF03401">
    <property type="entry name" value="TctC"/>
    <property type="match status" value="1"/>
</dbReference>
<dbReference type="PANTHER" id="PTHR42928">
    <property type="entry name" value="TRICARBOXYLATE-BINDING PROTEIN"/>
    <property type="match status" value="1"/>
</dbReference>
<evidence type="ECO:0000256" key="1">
    <source>
        <dbReference type="ARBA" id="ARBA00006987"/>
    </source>
</evidence>
<comment type="similarity">
    <text evidence="1">Belongs to the UPF0065 (bug) family.</text>
</comment>
<proteinExistence type="inferred from homology"/>
<sequence>MNARRRALSPLSRVLTSRVLPSRVLSSRVLVSGIAGAALLAFAASPSGPAAAQDYPARPVRMIVPFGAGGPADVFARVLAQHLSDTTKQSFVVENRPGAGAIIGTDMVAKSPADGYTLLVMSNTHTTNESLIPNKPFELMRDFVAVAPINSSDLLMVVNNAVPAKTPAEFIALAKQKPGGLNYASSGPGTPYHMAGELFKAMSGTDIVHVPHKASGEARNAVMGGHVQMMFDAITTMRSNAEAGQVRALATTGTTRSALMPDVPTVAEAGVPGYEATIWLGVMAPSGTPAAIVDRLNGAIRAVIAKPEIREAWSRQGAVPMEMSPTAFDAYLRADIEKWARIVKLAGLGAKTE</sequence>
<accession>A0A327KMB6</accession>
<dbReference type="Gene3D" id="3.40.190.10">
    <property type="entry name" value="Periplasmic binding protein-like II"/>
    <property type="match status" value="1"/>
</dbReference>
<dbReference type="InterPro" id="IPR042100">
    <property type="entry name" value="Bug_dom1"/>
</dbReference>
<organism evidence="2 3">
    <name type="scientific">Rhodoplanes elegans</name>
    <dbReference type="NCBI Taxonomy" id="29408"/>
    <lineage>
        <taxon>Bacteria</taxon>
        <taxon>Pseudomonadati</taxon>
        <taxon>Pseudomonadota</taxon>
        <taxon>Alphaproteobacteria</taxon>
        <taxon>Hyphomicrobiales</taxon>
        <taxon>Nitrobacteraceae</taxon>
        <taxon>Rhodoplanes</taxon>
    </lineage>
</organism>
<dbReference type="CDD" id="cd13578">
    <property type="entry name" value="PBP2_Bug27"/>
    <property type="match status" value="1"/>
</dbReference>
<dbReference type="OrthoDB" id="7253390at2"/>
<dbReference type="AlphaFoldDB" id="A0A327KMB6"/>
<keyword evidence="3" id="KW-1185">Reference proteome</keyword>
<dbReference type="EMBL" id="NPEU01000117">
    <property type="protein sequence ID" value="RAI38595.1"/>
    <property type="molecule type" value="Genomic_DNA"/>
</dbReference>
<dbReference type="InterPro" id="IPR005064">
    <property type="entry name" value="BUG"/>
</dbReference>
<evidence type="ECO:0000313" key="2">
    <source>
        <dbReference type="EMBL" id="RAI38595.1"/>
    </source>
</evidence>
<name>A0A327KMB6_9BRAD</name>
<evidence type="ECO:0000313" key="3">
    <source>
        <dbReference type="Proteomes" id="UP000248863"/>
    </source>
</evidence>
<reference evidence="2 3" key="1">
    <citation type="submission" date="2017-07" db="EMBL/GenBank/DDBJ databases">
        <title>Draft Genome Sequences of Select Purple Nonsulfur Bacteria.</title>
        <authorList>
            <person name="Lasarre B."/>
            <person name="Mckinlay J.B."/>
        </authorList>
    </citation>
    <scope>NUCLEOTIDE SEQUENCE [LARGE SCALE GENOMIC DNA]</scope>
    <source>
        <strain evidence="2 3">DSM 11907</strain>
    </source>
</reference>
<comment type="caution">
    <text evidence="2">The sequence shown here is derived from an EMBL/GenBank/DDBJ whole genome shotgun (WGS) entry which is preliminary data.</text>
</comment>
<dbReference type="PIRSF" id="PIRSF017082">
    <property type="entry name" value="YflP"/>
    <property type="match status" value="1"/>
</dbReference>
<protein>
    <submittedName>
        <fullName evidence="2">MFS transporter</fullName>
    </submittedName>
</protein>